<comment type="caution">
    <text evidence="2">The sequence shown here is derived from an EMBL/GenBank/DDBJ whole genome shotgun (WGS) entry which is preliminary data.</text>
</comment>
<keyword evidence="3" id="KW-1185">Reference proteome</keyword>
<reference evidence="2" key="1">
    <citation type="submission" date="2020-12" db="EMBL/GenBank/DDBJ databases">
        <title>Metabolic potential, ecology and presence of endohyphal bacteria is reflected in genomic diversity of Mucoromycotina.</title>
        <authorList>
            <person name="Muszewska A."/>
            <person name="Okrasinska A."/>
            <person name="Steczkiewicz K."/>
            <person name="Drgas O."/>
            <person name="Orlowska M."/>
            <person name="Perlinska-Lenart U."/>
            <person name="Aleksandrzak-Piekarczyk T."/>
            <person name="Szatraj K."/>
            <person name="Zielenkiewicz U."/>
            <person name="Pilsyk S."/>
            <person name="Malc E."/>
            <person name="Mieczkowski P."/>
            <person name="Kruszewska J.S."/>
            <person name="Biernat P."/>
            <person name="Pawlowska J."/>
        </authorList>
    </citation>
    <scope>NUCLEOTIDE SEQUENCE</scope>
    <source>
        <strain evidence="2">WA0000017839</strain>
    </source>
</reference>
<dbReference type="OrthoDB" id="2290700at2759"/>
<sequence length="340" mass="39059">MSQQFINASTSSTESETKAYGQWSYQRELAAIEGMIEFRPFEAKRGEVTSAWNKIFRKVNKVDGHLKQLSDNAIKNRIKNLIEDVKEKLNNDLTYRTGSNDSETTLENRVLDLISLMKKNEESKTKGNEDAAKTLAEKRRLQCHVVLQSRQGINKGKKRSKIDDDRHKSDDEVMSSDEVEDYMGYELPLKEIEAKRDLNILMKTVEKERTLQSEKSNVLELAASSIENYAGRLEQSLNEQRLINNSQRILVGQLSEFLQSQQFHHEQNMQMIMRSYQQMRNLMEEFRETMARHNNQTLITHQSPPAPATPSPATPTSTTVTPTTPTAPIPARKSTRRNKK</sequence>
<evidence type="ECO:0000256" key="1">
    <source>
        <dbReference type="SAM" id="MobiDB-lite"/>
    </source>
</evidence>
<name>A0A8H7QJE1_9FUNG</name>
<protein>
    <submittedName>
        <fullName evidence="2">Uncharacterized protein</fullName>
    </submittedName>
</protein>
<feature type="region of interest" description="Disordered" evidence="1">
    <location>
        <begin position="299"/>
        <end position="340"/>
    </location>
</feature>
<feature type="compositionally biased region" description="Low complexity" evidence="1">
    <location>
        <begin position="314"/>
        <end position="331"/>
    </location>
</feature>
<gene>
    <name evidence="2" type="ORF">INT47_009941</name>
</gene>
<dbReference type="EMBL" id="JAEPRD010000216">
    <property type="protein sequence ID" value="KAG2193799.1"/>
    <property type="molecule type" value="Genomic_DNA"/>
</dbReference>
<proteinExistence type="predicted"/>
<evidence type="ECO:0000313" key="3">
    <source>
        <dbReference type="Proteomes" id="UP000603453"/>
    </source>
</evidence>
<evidence type="ECO:0000313" key="2">
    <source>
        <dbReference type="EMBL" id="KAG2193799.1"/>
    </source>
</evidence>
<feature type="region of interest" description="Disordered" evidence="1">
    <location>
        <begin position="152"/>
        <end position="174"/>
    </location>
</feature>
<dbReference type="Proteomes" id="UP000603453">
    <property type="component" value="Unassembled WGS sequence"/>
</dbReference>
<accession>A0A8H7QJE1</accession>
<feature type="compositionally biased region" description="Basic and acidic residues" evidence="1">
    <location>
        <begin position="161"/>
        <end position="171"/>
    </location>
</feature>
<organism evidence="2 3">
    <name type="scientific">Mucor saturninus</name>
    <dbReference type="NCBI Taxonomy" id="64648"/>
    <lineage>
        <taxon>Eukaryota</taxon>
        <taxon>Fungi</taxon>
        <taxon>Fungi incertae sedis</taxon>
        <taxon>Mucoromycota</taxon>
        <taxon>Mucoromycotina</taxon>
        <taxon>Mucoromycetes</taxon>
        <taxon>Mucorales</taxon>
        <taxon>Mucorineae</taxon>
        <taxon>Mucoraceae</taxon>
        <taxon>Mucor</taxon>
    </lineage>
</organism>
<feature type="compositionally biased region" description="Pro residues" evidence="1">
    <location>
        <begin position="304"/>
        <end position="313"/>
    </location>
</feature>
<dbReference type="AlphaFoldDB" id="A0A8H7QJE1"/>